<keyword evidence="3" id="KW-1185">Reference proteome</keyword>
<accession>A0ABT1JN25</accession>
<dbReference type="Proteomes" id="UP000791080">
    <property type="component" value="Unassembled WGS sequence"/>
</dbReference>
<dbReference type="RefSeq" id="WP_026418991.1">
    <property type="nucleotide sequence ID" value="NZ_AUBJ02000001.1"/>
</dbReference>
<feature type="domain" description="AB hydrolase-1" evidence="1">
    <location>
        <begin position="27"/>
        <end position="288"/>
    </location>
</feature>
<sequence>MVEERHVEGSPRLVVRDHGGQRTGRDIVLLHGFGGNALNWEAFVPLLTSRHRVVACDLRCHGRSGDGAWDWEALVDDVDRVVADLGAERPVVVGHSLGGAVATLWAGHHPEAAGAVNIDGFRGVETEERHYLGIDPDELAARLAELSADFAAQAAALAEPLQPEAVEAARAQHRTAGGDRAVEAFDRGLAVRDGLTVARPDPGTVAAFRTWMAALDLTEPLAAARCPVLVLTATRDLPEADRYADLLAAWRRGVERDLDSVARTNPRVRVEHVAASHAMVLEAPDIIAGHVLDFLDILG</sequence>
<dbReference type="PANTHER" id="PTHR43798">
    <property type="entry name" value="MONOACYLGLYCEROL LIPASE"/>
    <property type="match status" value="1"/>
</dbReference>
<dbReference type="Pfam" id="PF12697">
    <property type="entry name" value="Abhydrolase_6"/>
    <property type="match status" value="1"/>
</dbReference>
<protein>
    <submittedName>
        <fullName evidence="2">Pimeloyl-ACP methyl ester carboxylesterase</fullName>
    </submittedName>
</protein>
<dbReference type="InterPro" id="IPR000073">
    <property type="entry name" value="AB_hydrolase_1"/>
</dbReference>
<dbReference type="InterPro" id="IPR050266">
    <property type="entry name" value="AB_hydrolase_sf"/>
</dbReference>
<evidence type="ECO:0000313" key="3">
    <source>
        <dbReference type="Proteomes" id="UP000791080"/>
    </source>
</evidence>
<proteinExistence type="predicted"/>
<name>A0ABT1JN25_ACTCY</name>
<comment type="caution">
    <text evidence="2">The sequence shown here is derived from an EMBL/GenBank/DDBJ whole genome shotgun (WGS) entry which is preliminary data.</text>
</comment>
<evidence type="ECO:0000259" key="1">
    <source>
        <dbReference type="Pfam" id="PF12697"/>
    </source>
</evidence>
<dbReference type="PANTHER" id="PTHR43798:SF33">
    <property type="entry name" value="HYDROLASE, PUTATIVE (AFU_ORTHOLOGUE AFUA_2G14860)-RELATED"/>
    <property type="match status" value="1"/>
</dbReference>
<reference evidence="2 3" key="2">
    <citation type="submission" date="2022-06" db="EMBL/GenBank/DDBJ databases">
        <title>Genomic Encyclopedia of Type Strains, Phase I: the one thousand microbial genomes (KMG-I) project.</title>
        <authorList>
            <person name="Kyrpides N."/>
        </authorList>
    </citation>
    <scope>NUCLEOTIDE SEQUENCE [LARGE SCALE GENOMIC DNA]</scope>
    <source>
        <strain evidence="2 3">DSM 43889</strain>
    </source>
</reference>
<dbReference type="EMBL" id="AUBJ02000001">
    <property type="protein sequence ID" value="MCP2333935.1"/>
    <property type="molecule type" value="Genomic_DNA"/>
</dbReference>
<dbReference type="SUPFAM" id="SSF53474">
    <property type="entry name" value="alpha/beta-Hydrolases"/>
    <property type="match status" value="1"/>
</dbReference>
<organism evidence="2 3">
    <name type="scientific">Actinoalloteichus caeruleus DSM 43889</name>
    <dbReference type="NCBI Taxonomy" id="1120930"/>
    <lineage>
        <taxon>Bacteria</taxon>
        <taxon>Bacillati</taxon>
        <taxon>Actinomycetota</taxon>
        <taxon>Actinomycetes</taxon>
        <taxon>Pseudonocardiales</taxon>
        <taxon>Pseudonocardiaceae</taxon>
        <taxon>Actinoalloteichus</taxon>
        <taxon>Actinoalloteichus cyanogriseus</taxon>
    </lineage>
</organism>
<reference evidence="2 3" key="1">
    <citation type="submission" date="2013-07" db="EMBL/GenBank/DDBJ databases">
        <authorList>
            <consortium name="DOE Joint Genome Institute"/>
            <person name="Reeve W."/>
            <person name="Huntemann M."/>
            <person name="Han J."/>
            <person name="Chen A."/>
            <person name="Kyrpides N."/>
            <person name="Mavromatis K."/>
            <person name="Markowitz V."/>
            <person name="Palaniappan K."/>
            <person name="Ivanova N."/>
            <person name="Schaumberg A."/>
            <person name="Pati A."/>
            <person name="Liolios K."/>
            <person name="Nordberg H.P."/>
            <person name="Cantor M.N."/>
            <person name="Hua S.X."/>
            <person name="Woyke T."/>
        </authorList>
    </citation>
    <scope>NUCLEOTIDE SEQUENCE [LARGE SCALE GENOMIC DNA]</scope>
    <source>
        <strain evidence="2 3">DSM 43889</strain>
    </source>
</reference>
<gene>
    <name evidence="2" type="ORF">G443_004205</name>
</gene>
<dbReference type="Gene3D" id="3.40.50.1820">
    <property type="entry name" value="alpha/beta hydrolase"/>
    <property type="match status" value="1"/>
</dbReference>
<dbReference type="InterPro" id="IPR029058">
    <property type="entry name" value="AB_hydrolase_fold"/>
</dbReference>
<evidence type="ECO:0000313" key="2">
    <source>
        <dbReference type="EMBL" id="MCP2333935.1"/>
    </source>
</evidence>